<organism evidence="2 3">
    <name type="scientific">Heyndrickxia acidicola</name>
    <dbReference type="NCBI Taxonomy" id="209389"/>
    <lineage>
        <taxon>Bacteria</taxon>
        <taxon>Bacillati</taxon>
        <taxon>Bacillota</taxon>
        <taxon>Bacilli</taxon>
        <taxon>Bacillales</taxon>
        <taxon>Bacillaceae</taxon>
        <taxon>Heyndrickxia</taxon>
    </lineage>
</organism>
<proteinExistence type="predicted"/>
<dbReference type="PANTHER" id="PTHR43441:SF12">
    <property type="entry name" value="RIBOSOMAL N-ACETYLTRANSFERASE YDAF-RELATED"/>
    <property type="match status" value="1"/>
</dbReference>
<dbReference type="InterPro" id="IPR000182">
    <property type="entry name" value="GNAT_dom"/>
</dbReference>
<dbReference type="RefSeq" id="WP_066264116.1">
    <property type="nucleotide sequence ID" value="NZ_JARMAB010000040.1"/>
</dbReference>
<dbReference type="CDD" id="cd04301">
    <property type="entry name" value="NAT_SF"/>
    <property type="match status" value="1"/>
</dbReference>
<evidence type="ECO:0000259" key="1">
    <source>
        <dbReference type="PROSITE" id="PS51186"/>
    </source>
</evidence>
<protein>
    <submittedName>
        <fullName evidence="2">GNAT family protein</fullName>
    </submittedName>
</protein>
<dbReference type="InterPro" id="IPR016181">
    <property type="entry name" value="Acyl_CoA_acyltransferase"/>
</dbReference>
<sequence length="182" mass="21291">MFSFKVDEKIEIQLFQQEHKNELFSLIDKNREHLRKWLLWVDKRQSPEGLEPVISAWLTNYANNNGFDGGIRYNGTLVGMIGLHYIDWKNRATSIGYLLAENAQGKGIMTKTVRALANYLFEKLNLNRIEIQAAVNNVKSLAIPRRLGFTEEGIKREGQWLYDHYEDLILFSMLKSDWKQLK</sequence>
<reference evidence="2 3" key="1">
    <citation type="submission" date="2023-03" db="EMBL/GenBank/DDBJ databases">
        <title>Bacillus Genome Sequencing.</title>
        <authorList>
            <person name="Dunlap C."/>
        </authorList>
    </citation>
    <scope>NUCLEOTIDE SEQUENCE [LARGE SCALE GENOMIC DNA]</scope>
    <source>
        <strain evidence="2 3">B-23453</strain>
    </source>
</reference>
<dbReference type="Proteomes" id="UP001341444">
    <property type="component" value="Unassembled WGS sequence"/>
</dbReference>
<evidence type="ECO:0000313" key="2">
    <source>
        <dbReference type="EMBL" id="MED1205795.1"/>
    </source>
</evidence>
<dbReference type="Gene3D" id="3.40.630.30">
    <property type="match status" value="1"/>
</dbReference>
<evidence type="ECO:0000313" key="3">
    <source>
        <dbReference type="Proteomes" id="UP001341444"/>
    </source>
</evidence>
<dbReference type="InterPro" id="IPR051908">
    <property type="entry name" value="Ribosomal_N-acetyltransferase"/>
</dbReference>
<dbReference type="EMBL" id="JARMAB010000040">
    <property type="protein sequence ID" value="MED1205795.1"/>
    <property type="molecule type" value="Genomic_DNA"/>
</dbReference>
<dbReference type="SUPFAM" id="SSF55729">
    <property type="entry name" value="Acyl-CoA N-acyltransferases (Nat)"/>
    <property type="match status" value="1"/>
</dbReference>
<dbReference type="PANTHER" id="PTHR43441">
    <property type="entry name" value="RIBOSOMAL-PROTEIN-SERINE ACETYLTRANSFERASE"/>
    <property type="match status" value="1"/>
</dbReference>
<dbReference type="Pfam" id="PF13302">
    <property type="entry name" value="Acetyltransf_3"/>
    <property type="match status" value="1"/>
</dbReference>
<gene>
    <name evidence="2" type="ORF">P4T90_22425</name>
</gene>
<accession>A0ABU6MM88</accession>
<feature type="domain" description="N-acetyltransferase" evidence="1">
    <location>
        <begin position="10"/>
        <end position="172"/>
    </location>
</feature>
<dbReference type="PROSITE" id="PS51186">
    <property type="entry name" value="GNAT"/>
    <property type="match status" value="1"/>
</dbReference>
<name>A0ABU6MM88_9BACI</name>
<comment type="caution">
    <text evidence="2">The sequence shown here is derived from an EMBL/GenBank/DDBJ whole genome shotgun (WGS) entry which is preliminary data.</text>
</comment>
<keyword evidence="3" id="KW-1185">Reference proteome</keyword>